<dbReference type="Gene3D" id="3.90.70.10">
    <property type="entry name" value="Cysteine proteinases"/>
    <property type="match status" value="1"/>
</dbReference>
<protein>
    <recommendedName>
        <fullName evidence="11">Peptidase C1A papain C-terminal domain-containing protein</fullName>
    </recommendedName>
</protein>
<keyword evidence="10" id="KW-1185">Reference proteome</keyword>
<dbReference type="PROSITE" id="PS00139">
    <property type="entry name" value="THIOL_PROTEASE_CYS"/>
    <property type="match status" value="1"/>
</dbReference>
<dbReference type="FunFam" id="3.90.70.10:FF:000006">
    <property type="entry name" value="Cathepsin S"/>
    <property type="match status" value="1"/>
</dbReference>
<accession>A0A2T7P4E7</accession>
<evidence type="ECO:0008006" key="11">
    <source>
        <dbReference type="Google" id="ProtNLM"/>
    </source>
</evidence>
<comment type="similarity">
    <text evidence="1">Belongs to the peptidase C1 family.</text>
</comment>
<name>A0A2T7P4E7_POMCA</name>
<dbReference type="InterPro" id="IPR039417">
    <property type="entry name" value="Peptidase_C1A_papain-like"/>
</dbReference>
<dbReference type="Pfam" id="PF08246">
    <property type="entry name" value="Inhibitor_I29"/>
    <property type="match status" value="1"/>
</dbReference>
<dbReference type="SMART" id="SM00848">
    <property type="entry name" value="Inhibitor_I29"/>
    <property type="match status" value="1"/>
</dbReference>
<dbReference type="Pfam" id="PF00112">
    <property type="entry name" value="Peptidase_C1"/>
    <property type="match status" value="1"/>
</dbReference>
<dbReference type="GO" id="GO:0006508">
    <property type="term" value="P:proteolysis"/>
    <property type="evidence" value="ECO:0007669"/>
    <property type="project" value="UniProtKB-KW"/>
</dbReference>
<dbReference type="PRINTS" id="PR00705">
    <property type="entry name" value="PAPAIN"/>
</dbReference>
<dbReference type="SMART" id="SM00645">
    <property type="entry name" value="Pept_C1"/>
    <property type="match status" value="1"/>
</dbReference>
<feature type="domain" description="Peptidase C1A papain C-terminal" evidence="7">
    <location>
        <begin position="89"/>
        <end position="306"/>
    </location>
</feature>
<keyword evidence="3" id="KW-0378">Hydrolase</keyword>
<evidence type="ECO:0000256" key="2">
    <source>
        <dbReference type="ARBA" id="ARBA00022670"/>
    </source>
</evidence>
<dbReference type="AlphaFoldDB" id="A0A2T7P4E7"/>
<dbReference type="OrthoDB" id="10253408at2759"/>
<keyword evidence="6" id="KW-1015">Disulfide bond</keyword>
<dbReference type="GO" id="GO:0008234">
    <property type="term" value="F:cysteine-type peptidase activity"/>
    <property type="evidence" value="ECO:0007669"/>
    <property type="project" value="UniProtKB-KW"/>
</dbReference>
<dbReference type="InterPro" id="IPR013128">
    <property type="entry name" value="Peptidase_C1A"/>
</dbReference>
<evidence type="ECO:0000313" key="10">
    <source>
        <dbReference type="Proteomes" id="UP000245119"/>
    </source>
</evidence>
<dbReference type="PROSITE" id="PS00640">
    <property type="entry name" value="THIOL_PROTEASE_ASN"/>
    <property type="match status" value="1"/>
</dbReference>
<evidence type="ECO:0000259" key="8">
    <source>
        <dbReference type="SMART" id="SM00848"/>
    </source>
</evidence>
<evidence type="ECO:0000256" key="1">
    <source>
        <dbReference type="ARBA" id="ARBA00008455"/>
    </source>
</evidence>
<reference evidence="9 10" key="1">
    <citation type="submission" date="2018-04" db="EMBL/GenBank/DDBJ databases">
        <title>The genome of golden apple snail Pomacea canaliculata provides insight into stress tolerance and invasive adaptation.</title>
        <authorList>
            <person name="Liu C."/>
            <person name="Liu B."/>
            <person name="Ren Y."/>
            <person name="Zhang Y."/>
            <person name="Wang H."/>
            <person name="Li S."/>
            <person name="Jiang F."/>
            <person name="Yin L."/>
            <person name="Zhang G."/>
            <person name="Qian W."/>
            <person name="Fan W."/>
        </authorList>
    </citation>
    <scope>NUCLEOTIDE SEQUENCE [LARGE SCALE GENOMIC DNA]</scope>
    <source>
        <strain evidence="9">SZHN2017</strain>
        <tissue evidence="9">Muscle</tissue>
    </source>
</reference>
<evidence type="ECO:0000313" key="9">
    <source>
        <dbReference type="EMBL" id="PVD28292.1"/>
    </source>
</evidence>
<dbReference type="SUPFAM" id="SSF54001">
    <property type="entry name" value="Cysteine proteinases"/>
    <property type="match status" value="1"/>
</dbReference>
<evidence type="ECO:0000256" key="4">
    <source>
        <dbReference type="ARBA" id="ARBA00022807"/>
    </source>
</evidence>
<evidence type="ECO:0000256" key="5">
    <source>
        <dbReference type="ARBA" id="ARBA00023145"/>
    </source>
</evidence>
<dbReference type="InterPro" id="IPR000169">
    <property type="entry name" value="Pept_cys_AS"/>
</dbReference>
<keyword evidence="2" id="KW-0645">Protease</keyword>
<gene>
    <name evidence="9" type="ORF">C0Q70_10879</name>
</gene>
<organism evidence="9 10">
    <name type="scientific">Pomacea canaliculata</name>
    <name type="common">Golden apple snail</name>
    <dbReference type="NCBI Taxonomy" id="400727"/>
    <lineage>
        <taxon>Eukaryota</taxon>
        <taxon>Metazoa</taxon>
        <taxon>Spiralia</taxon>
        <taxon>Lophotrochozoa</taxon>
        <taxon>Mollusca</taxon>
        <taxon>Gastropoda</taxon>
        <taxon>Caenogastropoda</taxon>
        <taxon>Architaenioglossa</taxon>
        <taxon>Ampullarioidea</taxon>
        <taxon>Ampullariidae</taxon>
        <taxon>Pomacea</taxon>
    </lineage>
</organism>
<dbReference type="Proteomes" id="UP000245119">
    <property type="component" value="Linkage Group LG6"/>
</dbReference>
<dbReference type="InterPro" id="IPR000668">
    <property type="entry name" value="Peptidase_C1A_C"/>
</dbReference>
<evidence type="ECO:0000259" key="7">
    <source>
        <dbReference type="SMART" id="SM00645"/>
    </source>
</evidence>
<dbReference type="InterPro" id="IPR038765">
    <property type="entry name" value="Papain-like_cys_pep_sf"/>
</dbReference>
<keyword evidence="4" id="KW-0788">Thiol protease</keyword>
<dbReference type="InterPro" id="IPR013201">
    <property type="entry name" value="Prot_inhib_I29"/>
</dbReference>
<dbReference type="EMBL" id="PZQS01000006">
    <property type="protein sequence ID" value="PVD28292.1"/>
    <property type="molecule type" value="Genomic_DNA"/>
</dbReference>
<evidence type="ECO:0000256" key="6">
    <source>
        <dbReference type="ARBA" id="ARBA00023157"/>
    </source>
</evidence>
<keyword evidence="5" id="KW-0865">Zymogen</keyword>
<dbReference type="InterPro" id="IPR025660">
    <property type="entry name" value="Pept_his_AS"/>
</dbReference>
<dbReference type="InterPro" id="IPR025661">
    <property type="entry name" value="Pept_asp_AS"/>
</dbReference>
<proteinExistence type="inferred from homology"/>
<sequence length="310" mass="34671">MGFKITGKTYSTGEEEIDRMKIFLDNVKLIEQHNWEYFNMKKSYYMDINQFTDMTFEEYKKYNRLQARDSSRNATIQCTQFQPPLNWLTPAEVDWRKEGYVTPVKNQGQCGSCWSFSTTGSMEGQHFRLSKKLDSLSEQQLVDCSGKFGNQGCDGGLMDQAFEYINSVGGLESESDYPYEAVQHKCSFKKKEIVTETYVKGCQDIQSGSESDLMQAVASQGPISVAIDAGHPSFQSYSGGVYDEPGCSSSELDHGVLVVGYGSSSGQEYWLVKNSWGTSWGDEGYIMMARNKDNQCGIATAASFPQLSSS</sequence>
<dbReference type="CDD" id="cd02248">
    <property type="entry name" value="Peptidase_C1A"/>
    <property type="match status" value="1"/>
</dbReference>
<dbReference type="STRING" id="400727.A0A2T7P4E7"/>
<comment type="caution">
    <text evidence="9">The sequence shown here is derived from an EMBL/GenBank/DDBJ whole genome shotgun (WGS) entry which is preliminary data.</text>
</comment>
<dbReference type="PROSITE" id="PS00639">
    <property type="entry name" value="THIOL_PROTEASE_HIS"/>
    <property type="match status" value="1"/>
</dbReference>
<feature type="domain" description="Cathepsin propeptide inhibitor" evidence="8">
    <location>
        <begin position="4"/>
        <end position="59"/>
    </location>
</feature>
<dbReference type="PANTHER" id="PTHR12411">
    <property type="entry name" value="CYSTEINE PROTEASE FAMILY C1-RELATED"/>
    <property type="match status" value="1"/>
</dbReference>
<evidence type="ECO:0000256" key="3">
    <source>
        <dbReference type="ARBA" id="ARBA00022801"/>
    </source>
</evidence>